<proteinExistence type="predicted"/>
<dbReference type="SUPFAM" id="SSF50475">
    <property type="entry name" value="FMN-binding split barrel"/>
    <property type="match status" value="1"/>
</dbReference>
<feature type="transmembrane region" description="Helical" evidence="1">
    <location>
        <begin position="178"/>
        <end position="198"/>
    </location>
</feature>
<keyword evidence="5" id="KW-1185">Reference proteome</keyword>
<dbReference type="NCBIfam" id="TIGR04025">
    <property type="entry name" value="PPOX_FMN_DR2398"/>
    <property type="match status" value="1"/>
</dbReference>
<evidence type="ECO:0000313" key="4">
    <source>
        <dbReference type="EMBL" id="XCI80658.1"/>
    </source>
</evidence>
<dbReference type="Proteomes" id="UP001430647">
    <property type="component" value="Unassembled WGS sequence"/>
</dbReference>
<reference evidence="3" key="2">
    <citation type="submission" date="2022-01" db="EMBL/GenBank/DDBJ databases">
        <authorList>
            <person name="Rana R."/>
            <person name="Patil P.B."/>
        </authorList>
    </citation>
    <scope>NUCLEOTIDE SEQUENCE</scope>
    <source>
        <strain evidence="3">PPL560</strain>
    </source>
</reference>
<reference evidence="4" key="3">
    <citation type="submission" date="2023-08" db="EMBL/GenBank/DDBJ databases">
        <title>Complete genome sequence of Xanthomonas indica.</title>
        <authorList>
            <person name="Patil P.B."/>
            <person name="Rana R."/>
        </authorList>
    </citation>
    <scope>NUCLEOTIDE SEQUENCE</scope>
    <source>
        <strain evidence="4">PPL560</strain>
    </source>
</reference>
<dbReference type="InterPro" id="IPR012349">
    <property type="entry name" value="Split_barrel_FMN-bd"/>
</dbReference>
<dbReference type="Pfam" id="PF01243">
    <property type="entry name" value="PNPOx_N"/>
    <property type="match status" value="1"/>
</dbReference>
<accession>A0AAU8I5F2</accession>
<keyword evidence="1" id="KW-0812">Transmembrane</keyword>
<evidence type="ECO:0000256" key="1">
    <source>
        <dbReference type="SAM" id="Phobius"/>
    </source>
</evidence>
<gene>
    <name evidence="3" type="ORF">L3V74_18655</name>
    <name evidence="4" type="ORF">Q7W82_00340</name>
</gene>
<dbReference type="PANTHER" id="PTHR42815">
    <property type="entry name" value="FAD-BINDING, PUTATIVE (AFU_ORTHOLOGUE AFUA_6G07600)-RELATED"/>
    <property type="match status" value="1"/>
</dbReference>
<name>A0AAU8I5F2_9XANT</name>
<reference evidence="3 5" key="1">
    <citation type="journal article" date="2022" name="Curr. Microbiol.">
        <title>Xanthomonas indica sp. nov., a Novel Member of Non-Pathogenic Xanthomonas Community from Healthy Rice Seeds.</title>
        <authorList>
            <person name="Rana R."/>
            <person name="Madhavan V.N."/>
            <person name="Saroha T."/>
            <person name="Bansal K."/>
            <person name="Kaur A."/>
            <person name="Sonti R.V."/>
            <person name="Patel H.K."/>
            <person name="Patil P.B."/>
        </authorList>
    </citation>
    <scope>NUCLEOTIDE SEQUENCE [LARGE SCALE GENOMIC DNA]</scope>
    <source>
        <strain evidence="3 5">PPL560</strain>
    </source>
</reference>
<organism evidence="4">
    <name type="scientific">Xanthomonas indica</name>
    <dbReference type="NCBI Taxonomy" id="2912242"/>
    <lineage>
        <taxon>Bacteria</taxon>
        <taxon>Pseudomonadati</taxon>
        <taxon>Pseudomonadota</taxon>
        <taxon>Gammaproteobacteria</taxon>
        <taxon>Lysobacterales</taxon>
        <taxon>Lysobacteraceae</taxon>
        <taxon>Xanthomonas</taxon>
    </lineage>
</organism>
<feature type="transmembrane region" description="Helical" evidence="1">
    <location>
        <begin position="144"/>
        <end position="166"/>
    </location>
</feature>
<dbReference type="KEGG" id="xin:Q7W82_00340"/>
<dbReference type="AlphaFoldDB" id="A0AAU8I5F2"/>
<evidence type="ECO:0000313" key="3">
    <source>
        <dbReference type="EMBL" id="MCI2263555.1"/>
    </source>
</evidence>
<dbReference type="EMBL" id="CP131914">
    <property type="protein sequence ID" value="XCI80658.1"/>
    <property type="molecule type" value="Genomic_DNA"/>
</dbReference>
<protein>
    <submittedName>
        <fullName evidence="4">Pyridoxamine 5'-phosphate oxidase family protein</fullName>
    </submittedName>
</protein>
<sequence length="442" mass="49405">MDATKPSLTFALLEQKIEAMPEGPVSALSSPRWVRVLNTVGWAGIVIGLLPSLLLLWFAPQLWMVTLSRVGLVLTLAFFPYLLRTVWLVIYEFVNSRQQFVEQFDHDVAQLRRVSQWLLAYPRDVLEDQLRYAKMAQERLVSKLGLLVGGMDKLGLLPLCLSLFVVLRNWRDLLALPAWLSILALFAAILWMISWLGAHFRLRLHLYESVLAAALANVGAAKADVPTETALPTSPAGYTAHRITSLDSLEALYGQPVERALRKQIDQLNADYQAFVHASPFVVLASAGDEGLDCSPRGDAPGFVQVLDARTLALPDRPGNNRVDTLRNLLQDPRLSLLFLIPGIGETLRVNGRAEIRVDPELLARFAVGERLPRSVIVVHIEAVYFHCARAIVRSQLWDPARHLPRDRLPSPGTMHAHLADGAFDADAYDRELPQRTRDSLY</sequence>
<dbReference type="RefSeq" id="WP_242161213.1">
    <property type="nucleotide sequence ID" value="NZ_CP131914.1"/>
</dbReference>
<dbReference type="InterPro" id="IPR024029">
    <property type="entry name" value="Pyridox_Oxase_FMN-dep"/>
</dbReference>
<dbReference type="InterPro" id="IPR011576">
    <property type="entry name" value="Pyridox_Oxase_N"/>
</dbReference>
<dbReference type="PANTHER" id="PTHR42815:SF2">
    <property type="entry name" value="FAD-BINDING, PUTATIVE (AFU_ORTHOLOGUE AFUA_6G07600)-RELATED"/>
    <property type="match status" value="1"/>
</dbReference>
<keyword evidence="1" id="KW-0472">Membrane</keyword>
<feature type="transmembrane region" description="Helical" evidence="1">
    <location>
        <begin position="70"/>
        <end position="90"/>
    </location>
</feature>
<keyword evidence="1" id="KW-1133">Transmembrane helix</keyword>
<evidence type="ECO:0000313" key="5">
    <source>
        <dbReference type="Proteomes" id="UP001430647"/>
    </source>
</evidence>
<feature type="domain" description="Pyridoxamine 5'-phosphate oxidase N-terminal" evidence="2">
    <location>
        <begin position="270"/>
        <end position="388"/>
    </location>
</feature>
<evidence type="ECO:0000259" key="2">
    <source>
        <dbReference type="Pfam" id="PF01243"/>
    </source>
</evidence>
<dbReference type="EMBL" id="JAKJPQ010000018">
    <property type="protein sequence ID" value="MCI2263555.1"/>
    <property type="molecule type" value="Genomic_DNA"/>
</dbReference>
<feature type="transmembrane region" description="Helical" evidence="1">
    <location>
        <begin position="36"/>
        <end position="58"/>
    </location>
</feature>
<dbReference type="Gene3D" id="2.30.110.10">
    <property type="entry name" value="Electron Transport, Fmn-binding Protein, Chain A"/>
    <property type="match status" value="1"/>
</dbReference>